<proteinExistence type="inferred from homology"/>
<feature type="compositionally biased region" description="Pro residues" evidence="7">
    <location>
        <begin position="135"/>
        <end position="147"/>
    </location>
</feature>
<gene>
    <name evidence="9" type="ORF">ANCDUO_03817</name>
</gene>
<feature type="region of interest" description="Disordered" evidence="7">
    <location>
        <begin position="126"/>
        <end position="159"/>
    </location>
</feature>
<accession>A0A0C2DSZ9</accession>
<dbReference type="EMBL" id="KN727364">
    <property type="protein sequence ID" value="KIH65862.1"/>
    <property type="molecule type" value="Genomic_DNA"/>
</dbReference>
<keyword evidence="6" id="KW-0539">Nucleus</keyword>
<dbReference type="AlphaFoldDB" id="A0A0C2DSZ9"/>
<evidence type="ECO:0000256" key="6">
    <source>
        <dbReference type="ARBA" id="ARBA00023242"/>
    </source>
</evidence>
<evidence type="ECO:0000256" key="2">
    <source>
        <dbReference type="ARBA" id="ARBA00009354"/>
    </source>
</evidence>
<sequence length="171" mass="19083">MASKYMEQLSQMYERMRLGRHIAWPAGADGRDGCVKVGSRTQSGKYPTETTTLDFLNLVGRYVDNKAFMTKLRLFTQQMEEYLLQVMSERDDLFERAAFRETLALDWRAKRAAAAAVALAVEQRMAESSAEPGTTVPPPEPPPAEPPLEPEDIPVDDPGTLPHVIVIYVVG</sequence>
<keyword evidence="3" id="KW-0678">Repressor</keyword>
<dbReference type="Pfam" id="PF18296">
    <property type="entry name" value="MID_MedPIWI"/>
    <property type="match status" value="1"/>
</dbReference>
<keyword evidence="10" id="KW-1185">Reference proteome</keyword>
<comment type="subcellular location">
    <subcellularLocation>
        <location evidence="1">Nucleus</location>
    </subcellularLocation>
</comment>
<dbReference type="InterPro" id="IPR041285">
    <property type="entry name" value="MID_MedPIWI"/>
</dbReference>
<evidence type="ECO:0000256" key="1">
    <source>
        <dbReference type="ARBA" id="ARBA00004123"/>
    </source>
</evidence>
<evidence type="ECO:0000259" key="8">
    <source>
        <dbReference type="Pfam" id="PF18296"/>
    </source>
</evidence>
<evidence type="ECO:0000256" key="5">
    <source>
        <dbReference type="ARBA" id="ARBA00023163"/>
    </source>
</evidence>
<reference evidence="9 10" key="1">
    <citation type="submission" date="2013-12" db="EMBL/GenBank/DDBJ databases">
        <title>Draft genome of the parsitic nematode Ancylostoma duodenale.</title>
        <authorList>
            <person name="Mitreva M."/>
        </authorList>
    </citation>
    <scope>NUCLEOTIDE SEQUENCE [LARGE SCALE GENOMIC DNA]</scope>
    <source>
        <strain evidence="9 10">Zhejiang</strain>
    </source>
</reference>
<keyword evidence="4" id="KW-0805">Transcription regulation</keyword>
<evidence type="ECO:0000256" key="3">
    <source>
        <dbReference type="ARBA" id="ARBA00022491"/>
    </source>
</evidence>
<feature type="domain" description="MID" evidence="8">
    <location>
        <begin position="2"/>
        <end position="170"/>
    </location>
</feature>
<dbReference type="Proteomes" id="UP000054047">
    <property type="component" value="Unassembled WGS sequence"/>
</dbReference>
<evidence type="ECO:0000256" key="4">
    <source>
        <dbReference type="ARBA" id="ARBA00023015"/>
    </source>
</evidence>
<organism evidence="9 10">
    <name type="scientific">Ancylostoma duodenale</name>
    <dbReference type="NCBI Taxonomy" id="51022"/>
    <lineage>
        <taxon>Eukaryota</taxon>
        <taxon>Metazoa</taxon>
        <taxon>Ecdysozoa</taxon>
        <taxon>Nematoda</taxon>
        <taxon>Chromadorea</taxon>
        <taxon>Rhabditida</taxon>
        <taxon>Rhabditina</taxon>
        <taxon>Rhabditomorpha</taxon>
        <taxon>Strongyloidea</taxon>
        <taxon>Ancylostomatidae</taxon>
        <taxon>Ancylostomatinae</taxon>
        <taxon>Ancylostoma</taxon>
    </lineage>
</organism>
<evidence type="ECO:0000256" key="7">
    <source>
        <dbReference type="SAM" id="MobiDB-lite"/>
    </source>
</evidence>
<evidence type="ECO:0000313" key="9">
    <source>
        <dbReference type="EMBL" id="KIH65862.1"/>
    </source>
</evidence>
<evidence type="ECO:0000313" key="10">
    <source>
        <dbReference type="Proteomes" id="UP000054047"/>
    </source>
</evidence>
<dbReference type="GO" id="GO:0005634">
    <property type="term" value="C:nucleus"/>
    <property type="evidence" value="ECO:0007669"/>
    <property type="project" value="UniProtKB-SubCell"/>
</dbReference>
<keyword evidence="5" id="KW-0804">Transcription</keyword>
<name>A0A0C2DSZ9_9BILA</name>
<comment type="similarity">
    <text evidence="2">Belongs to the Mediator complex subunit 13 family.</text>
</comment>
<protein>
    <recommendedName>
        <fullName evidence="8">MID domain-containing protein</fullName>
    </recommendedName>
</protein>